<keyword evidence="2" id="KW-1185">Reference proteome</keyword>
<gene>
    <name evidence="1" type="ORF">NZ47_09195</name>
</gene>
<sequence>MRVHNMAGMITAQILQNAANKGRQGRQFIGGGKSNGAEYIHSPLGTSGLYSKPGVMQQAVKAIQAKNNVISFANGSVYRYADSKGKNHILACQYDRLSQPYADLVAGRQDKETYNIAKFWNLLSHDGTYLGLYYSKDEQRSLLNSAGITEGFFTVATGERKQEYFYTNGSGIGEVAARKFEYDATYQMFRRGSALFDKYEVGSVFKIGGKEYVLDESRKFDIPYGDDVFDIQFPQLTT</sequence>
<comment type="caution">
    <text evidence="1">The sequence shown here is derived from an EMBL/GenBank/DDBJ whole genome shotgun (WGS) entry which is preliminary data.</text>
</comment>
<organism evidence="1 2">
    <name type="scientific">Anaerovibrio lipolyticus</name>
    <dbReference type="NCBI Taxonomy" id="82374"/>
    <lineage>
        <taxon>Bacteria</taxon>
        <taxon>Bacillati</taxon>
        <taxon>Bacillota</taxon>
        <taxon>Negativicutes</taxon>
        <taxon>Selenomonadales</taxon>
        <taxon>Selenomonadaceae</taxon>
        <taxon>Anaerovibrio</taxon>
    </lineage>
</organism>
<dbReference type="AlphaFoldDB" id="A0A0B2JTK6"/>
<name>A0A0B2JTK6_9FIRM</name>
<evidence type="ECO:0000313" key="1">
    <source>
        <dbReference type="EMBL" id="KHM51665.1"/>
    </source>
</evidence>
<dbReference type="Proteomes" id="UP000030993">
    <property type="component" value="Unassembled WGS sequence"/>
</dbReference>
<evidence type="ECO:0000313" key="2">
    <source>
        <dbReference type="Proteomes" id="UP000030993"/>
    </source>
</evidence>
<dbReference type="RefSeq" id="WP_039209608.1">
    <property type="nucleotide sequence ID" value="NZ_JSCE01000179.1"/>
</dbReference>
<proteinExistence type="predicted"/>
<dbReference type="STRING" id="82374.NZ47_09195"/>
<accession>A0A0B2JTK6</accession>
<protein>
    <submittedName>
        <fullName evidence="1">Uncharacterized protein</fullName>
    </submittedName>
</protein>
<dbReference type="EMBL" id="JSCE01000179">
    <property type="protein sequence ID" value="KHM51665.1"/>
    <property type="molecule type" value="Genomic_DNA"/>
</dbReference>
<reference evidence="1 2" key="1">
    <citation type="journal article" date="2013" name="PLoS ONE">
        <title>Identification and characterization of three novel lipases belonging to families II and V from Anaerovibrio lipolyticus 5ST.</title>
        <authorList>
            <person name="Prive F."/>
            <person name="Kaderbhai N.N."/>
            <person name="Girdwood S."/>
            <person name="Worgan H.J."/>
            <person name="Pinloche E."/>
            <person name="Scollan N.D."/>
            <person name="Huws S.A."/>
            <person name="Newbold C.J."/>
        </authorList>
    </citation>
    <scope>NUCLEOTIDE SEQUENCE [LARGE SCALE GENOMIC DNA]</scope>
    <source>
        <strain evidence="1 2">5S</strain>
    </source>
</reference>